<dbReference type="InterPro" id="IPR002559">
    <property type="entry name" value="Transposase_11"/>
</dbReference>
<dbReference type="EMBL" id="AHCJ01000095">
    <property type="protein sequence ID" value="EOQ57259.1"/>
    <property type="molecule type" value="Genomic_DNA"/>
</dbReference>
<reference evidence="2 3" key="1">
    <citation type="submission" date="2013-01" db="EMBL/GenBank/DDBJ databases">
        <title>The Genome Sequence of Bacillus cereus TIAC219.</title>
        <authorList>
            <consortium name="The Broad Institute Genome Sequencing Platform"/>
            <consortium name="The Broad Institute Genome Sequencing Center for Infectious Disease"/>
            <person name="Feldgarden M."/>
            <person name="Van der Auwera G.A."/>
            <person name="Mahillon J."/>
            <person name="Duprez V."/>
            <person name="Timmery S."/>
            <person name="Mattelet C."/>
            <person name="Dierick K."/>
            <person name="Sun M."/>
            <person name="Yu Z."/>
            <person name="Zhu L."/>
            <person name="Hu X."/>
            <person name="Shank E.B."/>
            <person name="Swiecicka I."/>
            <person name="Hansen B.M."/>
            <person name="Andrup L."/>
            <person name="Walker B."/>
            <person name="Young S.K."/>
            <person name="Zeng Q."/>
            <person name="Gargeya S."/>
            <person name="Fitzgerald M."/>
            <person name="Haas B."/>
            <person name="Abouelleil A."/>
            <person name="Alvarado L."/>
            <person name="Arachchi H.M."/>
            <person name="Berlin A.M."/>
            <person name="Chapman S.B."/>
            <person name="Dewar J."/>
            <person name="Goldberg J."/>
            <person name="Griggs A."/>
            <person name="Gujja S."/>
            <person name="Hansen M."/>
            <person name="Howarth C."/>
            <person name="Imamovic A."/>
            <person name="Larimer J."/>
            <person name="McCowan C."/>
            <person name="Murphy C."/>
            <person name="Neiman D."/>
            <person name="Pearson M."/>
            <person name="Priest M."/>
            <person name="Roberts A."/>
            <person name="Saif S."/>
            <person name="Shea T."/>
            <person name="Sisk P."/>
            <person name="Sykes S."/>
            <person name="Wortman J."/>
            <person name="Nusbaum C."/>
            <person name="Birren B."/>
        </authorList>
    </citation>
    <scope>NUCLEOTIDE SEQUENCE [LARGE SCALE GENOMIC DNA]</scope>
    <source>
        <strain evidence="2 3">TIAC219</strain>
    </source>
</reference>
<dbReference type="Pfam" id="PF01609">
    <property type="entry name" value="DDE_Tnp_1"/>
    <property type="match status" value="1"/>
</dbReference>
<evidence type="ECO:0000313" key="3">
    <source>
        <dbReference type="Proteomes" id="UP000014060"/>
    </source>
</evidence>
<sequence>MIHKQTLEEMNLGLIPCVLINSTALRSSLYDSQAKWGKSTRYGWYKGYKAPVLLRDIQDRNVLFSVADAAYDSQHIYEIARISNIFAVNPINPRNGEQIKSTHRRVLSHFVQTFFGKQLMKERGKIEQQFSNLKDKGLEQPRWYGQNRYLLHAQLVFLIHNIAYLF</sequence>
<feature type="domain" description="Transposase IS4-like" evidence="1">
    <location>
        <begin position="51"/>
        <end position="162"/>
    </location>
</feature>
<evidence type="ECO:0000313" key="2">
    <source>
        <dbReference type="EMBL" id="EOQ57259.1"/>
    </source>
</evidence>
<evidence type="ECO:0000259" key="1">
    <source>
        <dbReference type="Pfam" id="PF01609"/>
    </source>
</evidence>
<proteinExistence type="predicted"/>
<accession>A0ABC9SPT7</accession>
<dbReference type="Proteomes" id="UP000014060">
    <property type="component" value="Unassembled WGS sequence"/>
</dbReference>
<dbReference type="AlphaFoldDB" id="A0ABC9SPT7"/>
<gene>
    <name evidence="2" type="ORF">IAY_05813</name>
</gene>
<protein>
    <recommendedName>
        <fullName evidence="1">Transposase IS4-like domain-containing protein</fullName>
    </recommendedName>
</protein>
<organism evidence="2 3">
    <name type="scientific">Bacillus cereus TIAC219</name>
    <dbReference type="NCBI Taxonomy" id="718222"/>
    <lineage>
        <taxon>Bacteria</taxon>
        <taxon>Bacillati</taxon>
        <taxon>Bacillota</taxon>
        <taxon>Bacilli</taxon>
        <taxon>Bacillales</taxon>
        <taxon>Bacillaceae</taxon>
        <taxon>Bacillus</taxon>
        <taxon>Bacillus cereus group</taxon>
    </lineage>
</organism>
<comment type="caution">
    <text evidence="2">The sequence shown here is derived from an EMBL/GenBank/DDBJ whole genome shotgun (WGS) entry which is preliminary data.</text>
</comment>
<name>A0ABC9SPT7_BACCE</name>